<keyword evidence="6" id="KW-0456">Lyase</keyword>
<feature type="domain" description="3-hydroxyacyl-CoA dehydrogenase NAD binding" evidence="4">
    <location>
        <begin position="7"/>
        <end position="184"/>
    </location>
</feature>
<proteinExistence type="predicted"/>
<dbReference type="InterPro" id="IPR029045">
    <property type="entry name" value="ClpP/crotonase-like_dom_sf"/>
</dbReference>
<dbReference type="GO" id="GO:0003857">
    <property type="term" value="F:(3S)-3-hydroxyacyl-CoA dehydrogenase (NAD+) activity"/>
    <property type="evidence" value="ECO:0007669"/>
    <property type="project" value="UniProtKB-EC"/>
</dbReference>
<dbReference type="GO" id="GO:0006635">
    <property type="term" value="P:fatty acid beta-oxidation"/>
    <property type="evidence" value="ECO:0007669"/>
    <property type="project" value="UniProtKB-UniPathway"/>
</dbReference>
<dbReference type="InterPro" id="IPR036291">
    <property type="entry name" value="NAD(P)-bd_dom_sf"/>
</dbReference>
<dbReference type="InterPro" id="IPR045004">
    <property type="entry name" value="ECH_dom"/>
</dbReference>
<dbReference type="Gene3D" id="3.40.50.720">
    <property type="entry name" value="NAD(P)-binding Rossmann-like Domain"/>
    <property type="match status" value="1"/>
</dbReference>
<dbReference type="GO" id="GO:0070403">
    <property type="term" value="F:NAD+ binding"/>
    <property type="evidence" value="ECO:0007669"/>
    <property type="project" value="InterPro"/>
</dbReference>
<dbReference type="GO" id="GO:0004300">
    <property type="term" value="F:enoyl-CoA hydratase activity"/>
    <property type="evidence" value="ECO:0007669"/>
    <property type="project" value="UniProtKB-EC"/>
</dbReference>
<dbReference type="InterPro" id="IPR006176">
    <property type="entry name" value="3-OHacyl-CoA_DH_NAD-bd"/>
</dbReference>
<gene>
    <name evidence="6" type="ORF">MGWOODY_Mmi98</name>
</gene>
<evidence type="ECO:0000259" key="4">
    <source>
        <dbReference type="Pfam" id="PF02737"/>
    </source>
</evidence>
<dbReference type="Pfam" id="PF16113">
    <property type="entry name" value="ECH_2"/>
    <property type="match status" value="1"/>
</dbReference>
<dbReference type="AlphaFoldDB" id="A0A161K8F5"/>
<protein>
    <submittedName>
        <fullName evidence="6">Enoyl-CoA hydratase [isoleucine degradation] / 3-hydroxyacyl-CoA dehydrogenase</fullName>
        <ecNumber evidence="6">1.1.1.35</ecNumber>
        <ecNumber evidence="6">4.2.1.17</ecNumber>
    </submittedName>
</protein>
<dbReference type="Pfam" id="PF00725">
    <property type="entry name" value="3HCDH"/>
    <property type="match status" value="1"/>
</dbReference>
<evidence type="ECO:0000259" key="3">
    <source>
        <dbReference type="Pfam" id="PF00725"/>
    </source>
</evidence>
<accession>A0A161K8F5</accession>
<name>A0A161K8F5_9ZZZZ</name>
<dbReference type="SUPFAM" id="SSF51735">
    <property type="entry name" value="NAD(P)-binding Rossmann-fold domains"/>
    <property type="match status" value="1"/>
</dbReference>
<dbReference type="SUPFAM" id="SSF52096">
    <property type="entry name" value="ClpP/crotonase"/>
    <property type="match status" value="1"/>
</dbReference>
<dbReference type="EC" id="1.1.1.35" evidence="6"/>
<sequence>MSNKIEKVAVLGAGTMGAQIAGHLANAGIPSCLFDISQELAEKGVGILTSLKPAPLYKPKNIELIEACNYDQHLEKIKEVDWVLEAVAENLEIKHKVYNNIMDFIKDTTIVSSNTSGIPLADLTEVMSDDVKKRFLITHFFNPPRYMRLLELVKGPNTSDDVYNNMASFGENILGKGIVHAKDTPNFVGNRIGVHGGNNAVRLAIEMGLTCEEVDKLTGTIVGRPKSGVFRTTDIVGLDVHASVSATSYNNLQDDEARDILQAPEILKILIDSGRLGQKTKAGFYKKTEDGILSVDLKTGEYGPQKRVRFDGFRLAKDRQSVGERLKALASSNDKAGKFFWEITSDSLIYTANRIPEISDDIVNVDNAMKWGYGWELGPFEAWDAIGVESSVDRMATDGKKVPQWVLDMLESGQKNFLSIENGTKSYFEVGSKSMQPVQQKNKSLNLVLKKSAGNLVKRGWSASLVDLGDSVLCCEFHSVLQSTLNPIDGSMVQTFVDGLDLVEAGKYKAMVIGHQGQNFCAGANLNGIIQYCENNDYDTIGARTKILQDVTQRVRFCEAPIVAAPFHLALGGGFELVAPAAHRVALGELYIGAVEVGVGLIPGAGGNLRLILNLMDNSGTGGRINTFQITQKAFETIGFAKVATSAEEAKHLGYLLKTDTIILNNDHRIWAAKQKALELVDDYKPPKYRDDLKLPGAGGRTAMAAALKGFKVQGKISDHDEFIANKLAYVLTGGDKAGLTKAVDEQYLLDIEREAFVSLAGEKLSQDRIRFMLKTGKPLRN</sequence>
<feature type="domain" description="Enoyl-CoA hydratase/isomerase" evidence="5">
    <location>
        <begin position="483"/>
        <end position="653"/>
    </location>
</feature>
<dbReference type="PANTHER" id="PTHR48075">
    <property type="entry name" value="3-HYDROXYACYL-COA DEHYDROGENASE FAMILY PROTEIN"/>
    <property type="match status" value="1"/>
</dbReference>
<dbReference type="EMBL" id="FAXC01000037">
    <property type="protein sequence ID" value="CUV08251.1"/>
    <property type="molecule type" value="Genomic_DNA"/>
</dbReference>
<dbReference type="SUPFAM" id="SSF48179">
    <property type="entry name" value="6-phosphogluconate dehydrogenase C-terminal domain-like"/>
    <property type="match status" value="2"/>
</dbReference>
<evidence type="ECO:0000256" key="2">
    <source>
        <dbReference type="ARBA" id="ARBA00023027"/>
    </source>
</evidence>
<dbReference type="CDD" id="cd06558">
    <property type="entry name" value="crotonase-like"/>
    <property type="match status" value="1"/>
</dbReference>
<dbReference type="Gene3D" id="1.10.1040.50">
    <property type="match status" value="1"/>
</dbReference>
<evidence type="ECO:0000313" key="6">
    <source>
        <dbReference type="EMBL" id="CUV08251.1"/>
    </source>
</evidence>
<evidence type="ECO:0000259" key="5">
    <source>
        <dbReference type="Pfam" id="PF16113"/>
    </source>
</evidence>
<evidence type="ECO:0000256" key="1">
    <source>
        <dbReference type="ARBA" id="ARBA00023002"/>
    </source>
</evidence>
<dbReference type="Pfam" id="PF02737">
    <property type="entry name" value="3HCDH_N"/>
    <property type="match status" value="1"/>
</dbReference>
<feature type="domain" description="3-hydroxyacyl-CoA dehydrogenase C-terminal" evidence="3">
    <location>
        <begin position="187"/>
        <end position="286"/>
    </location>
</feature>
<reference evidence="6" key="1">
    <citation type="submission" date="2015-10" db="EMBL/GenBank/DDBJ databases">
        <authorList>
            <person name="Gilbert D.G."/>
        </authorList>
    </citation>
    <scope>NUCLEOTIDE SEQUENCE</scope>
</reference>
<keyword evidence="1 6" id="KW-0560">Oxidoreductase</keyword>
<dbReference type="EC" id="4.2.1.17" evidence="6"/>
<organism evidence="6">
    <name type="scientific">hydrothermal vent metagenome</name>
    <dbReference type="NCBI Taxonomy" id="652676"/>
    <lineage>
        <taxon>unclassified sequences</taxon>
        <taxon>metagenomes</taxon>
        <taxon>ecological metagenomes</taxon>
    </lineage>
</organism>
<keyword evidence="2" id="KW-0520">NAD</keyword>
<dbReference type="Gene3D" id="3.90.226.10">
    <property type="entry name" value="2-enoyl-CoA Hydratase, Chain A, domain 1"/>
    <property type="match status" value="1"/>
</dbReference>
<dbReference type="InterPro" id="IPR008927">
    <property type="entry name" value="6-PGluconate_DH-like_C_sf"/>
</dbReference>
<dbReference type="PANTHER" id="PTHR48075:SF7">
    <property type="entry name" value="3-HYDROXYACYL-COA DEHYDROGENASE-RELATED"/>
    <property type="match status" value="1"/>
</dbReference>
<dbReference type="UniPathway" id="UPA00659"/>
<dbReference type="InterPro" id="IPR006108">
    <property type="entry name" value="3HC_DH_C"/>
</dbReference>